<sequence length="32" mass="3646">MVERELKEVKIWIEILGYKGHITSITSQTADG</sequence>
<dbReference type="AlphaFoldDB" id="X1U9U4"/>
<feature type="non-terminal residue" evidence="1">
    <location>
        <position position="32"/>
    </location>
</feature>
<organism evidence="1">
    <name type="scientific">marine sediment metagenome</name>
    <dbReference type="NCBI Taxonomy" id="412755"/>
    <lineage>
        <taxon>unclassified sequences</taxon>
        <taxon>metagenomes</taxon>
        <taxon>ecological metagenomes</taxon>
    </lineage>
</organism>
<dbReference type="EMBL" id="BARW01020864">
    <property type="protein sequence ID" value="GAI96625.1"/>
    <property type="molecule type" value="Genomic_DNA"/>
</dbReference>
<reference evidence="1" key="1">
    <citation type="journal article" date="2014" name="Front. Microbiol.">
        <title>High frequency of phylogenetically diverse reductive dehalogenase-homologous genes in deep subseafloor sedimentary metagenomes.</title>
        <authorList>
            <person name="Kawai M."/>
            <person name="Futagami T."/>
            <person name="Toyoda A."/>
            <person name="Takaki Y."/>
            <person name="Nishi S."/>
            <person name="Hori S."/>
            <person name="Arai W."/>
            <person name="Tsubouchi T."/>
            <person name="Morono Y."/>
            <person name="Uchiyama I."/>
            <person name="Ito T."/>
            <person name="Fujiyama A."/>
            <person name="Inagaki F."/>
            <person name="Takami H."/>
        </authorList>
    </citation>
    <scope>NUCLEOTIDE SEQUENCE</scope>
    <source>
        <strain evidence="1">Expedition CK06-06</strain>
    </source>
</reference>
<evidence type="ECO:0000313" key="1">
    <source>
        <dbReference type="EMBL" id="GAI96625.1"/>
    </source>
</evidence>
<protein>
    <submittedName>
        <fullName evidence="1">Uncharacterized protein</fullName>
    </submittedName>
</protein>
<name>X1U9U4_9ZZZZ</name>
<gene>
    <name evidence="1" type="ORF">S12H4_35168</name>
</gene>
<accession>X1U9U4</accession>
<comment type="caution">
    <text evidence="1">The sequence shown here is derived from an EMBL/GenBank/DDBJ whole genome shotgun (WGS) entry which is preliminary data.</text>
</comment>
<proteinExistence type="predicted"/>